<dbReference type="Gene3D" id="1.10.10.10">
    <property type="entry name" value="Winged helix-like DNA-binding domain superfamily/Winged helix DNA-binding domain"/>
    <property type="match status" value="1"/>
</dbReference>
<dbReference type="Pfam" id="PF03466">
    <property type="entry name" value="LysR_substrate"/>
    <property type="match status" value="1"/>
</dbReference>
<comment type="caution">
    <text evidence="6">The sequence shown here is derived from an EMBL/GenBank/DDBJ whole genome shotgun (WGS) entry which is preliminary data.</text>
</comment>
<evidence type="ECO:0000313" key="7">
    <source>
        <dbReference type="Proteomes" id="UP001180487"/>
    </source>
</evidence>
<dbReference type="Pfam" id="PF00126">
    <property type="entry name" value="HTH_1"/>
    <property type="match status" value="1"/>
</dbReference>
<dbReference type="SUPFAM" id="SSF46785">
    <property type="entry name" value="Winged helix' DNA-binding domain"/>
    <property type="match status" value="1"/>
</dbReference>
<reference evidence="6 7" key="1">
    <citation type="submission" date="2023-07" db="EMBL/GenBank/DDBJ databases">
        <title>Sorghum-associated microbial communities from plants grown in Nebraska, USA.</title>
        <authorList>
            <person name="Schachtman D."/>
        </authorList>
    </citation>
    <scope>NUCLEOTIDE SEQUENCE [LARGE SCALE GENOMIC DNA]</scope>
    <source>
        <strain evidence="6 7">BE313</strain>
    </source>
</reference>
<comment type="similarity">
    <text evidence="1">Belongs to the LysR transcriptional regulatory family.</text>
</comment>
<dbReference type="Proteomes" id="UP001180487">
    <property type="component" value="Unassembled WGS sequence"/>
</dbReference>
<dbReference type="PANTHER" id="PTHR30537:SF5">
    <property type="entry name" value="HTH-TYPE TRANSCRIPTIONAL ACTIVATOR TTDR-RELATED"/>
    <property type="match status" value="1"/>
</dbReference>
<sequence length="295" mass="32114">MLDLNEIAMFVQVVQAGSFAEAARRLSMPPNTLSRQVLQLENHLGVRLLQRSTRKLNLTDAGRALYGRSAAQVEELLQAAQQLTEAQQEPSGLVRVAVPADFFDFFQLDWVAEFLREHPAVQLDFVLSDGRADLISEGIDVAFRGGELPDSSLVARRLSTNHTGLVASPAYLALRGTPAQLEDLSHHVCIRASKTVGRGLWRLEGPQGPEQVEVTGSFSANTAQAQLKAAVAGLGIALLPMTIATQNLRAGTLCEVLPHYRQSNGGLYVVYPSRKQVPRGVTAFVDAVVQRLDLR</sequence>
<accession>A0ABU2C9N4</accession>
<keyword evidence="4" id="KW-0804">Transcription</keyword>
<name>A0ABU2C9N4_9BURK</name>
<dbReference type="InterPro" id="IPR005119">
    <property type="entry name" value="LysR_subst-bd"/>
</dbReference>
<proteinExistence type="inferred from homology"/>
<dbReference type="RefSeq" id="WP_310373845.1">
    <property type="nucleotide sequence ID" value="NZ_JAVDXT010000002.1"/>
</dbReference>
<dbReference type="PROSITE" id="PS50931">
    <property type="entry name" value="HTH_LYSR"/>
    <property type="match status" value="1"/>
</dbReference>
<evidence type="ECO:0000256" key="3">
    <source>
        <dbReference type="ARBA" id="ARBA00023125"/>
    </source>
</evidence>
<dbReference type="CDD" id="cd08422">
    <property type="entry name" value="PBP2_CrgA_like"/>
    <property type="match status" value="1"/>
</dbReference>
<dbReference type="SUPFAM" id="SSF53850">
    <property type="entry name" value="Periplasmic binding protein-like II"/>
    <property type="match status" value="1"/>
</dbReference>
<evidence type="ECO:0000259" key="5">
    <source>
        <dbReference type="PROSITE" id="PS50931"/>
    </source>
</evidence>
<dbReference type="InterPro" id="IPR036390">
    <property type="entry name" value="WH_DNA-bd_sf"/>
</dbReference>
<feature type="domain" description="HTH lysR-type" evidence="5">
    <location>
        <begin position="2"/>
        <end position="59"/>
    </location>
</feature>
<keyword evidence="2" id="KW-0805">Transcription regulation</keyword>
<evidence type="ECO:0000313" key="6">
    <source>
        <dbReference type="EMBL" id="MDR7378026.1"/>
    </source>
</evidence>
<evidence type="ECO:0000256" key="2">
    <source>
        <dbReference type="ARBA" id="ARBA00023015"/>
    </source>
</evidence>
<dbReference type="EMBL" id="JAVDXT010000002">
    <property type="protein sequence ID" value="MDR7378026.1"/>
    <property type="molecule type" value="Genomic_DNA"/>
</dbReference>
<gene>
    <name evidence="6" type="ORF">J2X19_002705</name>
</gene>
<dbReference type="InterPro" id="IPR000847">
    <property type="entry name" value="LysR_HTH_N"/>
</dbReference>
<dbReference type="PANTHER" id="PTHR30537">
    <property type="entry name" value="HTH-TYPE TRANSCRIPTIONAL REGULATOR"/>
    <property type="match status" value="1"/>
</dbReference>
<dbReference type="Gene3D" id="3.40.190.290">
    <property type="match status" value="1"/>
</dbReference>
<protein>
    <submittedName>
        <fullName evidence="6">LysR family transcriptional regulator AphB</fullName>
    </submittedName>
</protein>
<keyword evidence="3" id="KW-0238">DNA-binding</keyword>
<keyword evidence="7" id="KW-1185">Reference proteome</keyword>
<dbReference type="InterPro" id="IPR036388">
    <property type="entry name" value="WH-like_DNA-bd_sf"/>
</dbReference>
<organism evidence="6 7">
    <name type="scientific">Rhodoferax ferrireducens</name>
    <dbReference type="NCBI Taxonomy" id="192843"/>
    <lineage>
        <taxon>Bacteria</taxon>
        <taxon>Pseudomonadati</taxon>
        <taxon>Pseudomonadota</taxon>
        <taxon>Betaproteobacteria</taxon>
        <taxon>Burkholderiales</taxon>
        <taxon>Comamonadaceae</taxon>
        <taxon>Rhodoferax</taxon>
    </lineage>
</organism>
<dbReference type="InterPro" id="IPR058163">
    <property type="entry name" value="LysR-type_TF_proteobact-type"/>
</dbReference>
<evidence type="ECO:0000256" key="4">
    <source>
        <dbReference type="ARBA" id="ARBA00023163"/>
    </source>
</evidence>
<evidence type="ECO:0000256" key="1">
    <source>
        <dbReference type="ARBA" id="ARBA00009437"/>
    </source>
</evidence>